<evidence type="ECO:0000313" key="3">
    <source>
        <dbReference type="Proteomes" id="UP001596106"/>
    </source>
</evidence>
<protein>
    <submittedName>
        <fullName evidence="2">ASCH domain-containing protein</fullName>
    </submittedName>
</protein>
<dbReference type="SUPFAM" id="SSF88697">
    <property type="entry name" value="PUA domain-like"/>
    <property type="match status" value="1"/>
</dbReference>
<feature type="domain" description="ASCH" evidence="1">
    <location>
        <begin position="5"/>
        <end position="98"/>
    </location>
</feature>
<dbReference type="SMART" id="SM01022">
    <property type="entry name" value="ASCH"/>
    <property type="match status" value="1"/>
</dbReference>
<comment type="caution">
    <text evidence="2">The sequence shown here is derived from an EMBL/GenBank/DDBJ whole genome shotgun (WGS) entry which is preliminary data.</text>
</comment>
<reference evidence="3" key="1">
    <citation type="journal article" date="2019" name="Int. J. Syst. Evol. Microbiol.">
        <title>The Global Catalogue of Microorganisms (GCM) 10K type strain sequencing project: providing services to taxonomists for standard genome sequencing and annotation.</title>
        <authorList>
            <consortium name="The Broad Institute Genomics Platform"/>
            <consortium name="The Broad Institute Genome Sequencing Center for Infectious Disease"/>
            <person name="Wu L."/>
            <person name="Ma J."/>
        </authorList>
    </citation>
    <scope>NUCLEOTIDE SEQUENCE [LARGE SCALE GENOMIC DNA]</scope>
    <source>
        <strain evidence="3">CCUG 55250</strain>
    </source>
</reference>
<name>A0ABW0II11_9BACT</name>
<dbReference type="Pfam" id="PF04266">
    <property type="entry name" value="ASCH"/>
    <property type="match status" value="1"/>
</dbReference>
<dbReference type="Gene3D" id="2.30.130.30">
    <property type="entry name" value="Hypothetical protein"/>
    <property type="match status" value="1"/>
</dbReference>
<dbReference type="Proteomes" id="UP001596106">
    <property type="component" value="Unassembled WGS sequence"/>
</dbReference>
<keyword evidence="3" id="KW-1185">Reference proteome</keyword>
<organism evidence="2 3">
    <name type="scientific">Larkinella bovis</name>
    <dbReference type="NCBI Taxonomy" id="683041"/>
    <lineage>
        <taxon>Bacteria</taxon>
        <taxon>Pseudomonadati</taxon>
        <taxon>Bacteroidota</taxon>
        <taxon>Cytophagia</taxon>
        <taxon>Cytophagales</taxon>
        <taxon>Spirosomataceae</taxon>
        <taxon>Larkinella</taxon>
    </lineage>
</organism>
<evidence type="ECO:0000313" key="2">
    <source>
        <dbReference type="EMBL" id="MFC5413128.1"/>
    </source>
</evidence>
<gene>
    <name evidence="2" type="ORF">ACFPMF_27655</name>
</gene>
<dbReference type="InterPro" id="IPR007374">
    <property type="entry name" value="ASCH_domain"/>
</dbReference>
<dbReference type="InterPro" id="IPR015947">
    <property type="entry name" value="PUA-like_sf"/>
</dbReference>
<evidence type="ECO:0000259" key="1">
    <source>
        <dbReference type="SMART" id="SM01022"/>
    </source>
</evidence>
<proteinExistence type="predicted"/>
<sequence>MKVLLSIKPEFVERIFSGQKRFEYRKALFKKDVTTVIVYSTMPIGLIVGEFKVKKIHKDEPTNLWEKTKEYSGVAEVFYNEYFKGRNQGFAIEIFDPLLYDEPINPKEKFASFTAPQSFAYLD</sequence>
<dbReference type="RefSeq" id="WP_379851353.1">
    <property type="nucleotide sequence ID" value="NZ_JBHSMA010000021.1"/>
</dbReference>
<accession>A0ABW0II11</accession>
<dbReference type="EMBL" id="JBHSMA010000021">
    <property type="protein sequence ID" value="MFC5413128.1"/>
    <property type="molecule type" value="Genomic_DNA"/>
</dbReference>